<dbReference type="HAMAP" id="MF_01185">
    <property type="entry name" value="FliW"/>
    <property type="match status" value="1"/>
</dbReference>
<dbReference type="GO" id="GO:0005737">
    <property type="term" value="C:cytoplasm"/>
    <property type="evidence" value="ECO:0007669"/>
    <property type="project" value="UniProtKB-SubCell"/>
</dbReference>
<dbReference type="EMBL" id="CP016379">
    <property type="protein sequence ID" value="AZR73899.1"/>
    <property type="molecule type" value="Genomic_DNA"/>
</dbReference>
<organism evidence="6 7">
    <name type="scientific">Anoxybacter fermentans</name>
    <dbReference type="NCBI Taxonomy" id="1323375"/>
    <lineage>
        <taxon>Bacteria</taxon>
        <taxon>Bacillati</taxon>
        <taxon>Bacillota</taxon>
        <taxon>Clostridia</taxon>
        <taxon>Halanaerobiales</taxon>
        <taxon>Anoxybacter</taxon>
    </lineage>
</organism>
<dbReference type="OrthoDB" id="9801235at2"/>
<comment type="subunit">
    <text evidence="5">Interacts with translational regulator CsrA and flagellin(s).</text>
</comment>
<dbReference type="SUPFAM" id="SSF141457">
    <property type="entry name" value="BH3618-like"/>
    <property type="match status" value="1"/>
</dbReference>
<dbReference type="GO" id="GO:0006417">
    <property type="term" value="P:regulation of translation"/>
    <property type="evidence" value="ECO:0007669"/>
    <property type="project" value="UniProtKB-KW"/>
</dbReference>
<reference evidence="6 7" key="1">
    <citation type="submission" date="2016-07" db="EMBL/GenBank/DDBJ databases">
        <title>Genome and transcriptome analysis of iron-reducing fermentative bacteria Anoxybacter fermentans.</title>
        <authorList>
            <person name="Zeng X."/>
            <person name="Shao Z."/>
        </authorList>
    </citation>
    <scope>NUCLEOTIDE SEQUENCE [LARGE SCALE GENOMIC DNA]</scope>
    <source>
        <strain evidence="6 7">DY22613</strain>
    </source>
</reference>
<dbReference type="AlphaFoldDB" id="A0A3Q9HRH5"/>
<dbReference type="Pfam" id="PF02623">
    <property type="entry name" value="FliW"/>
    <property type="match status" value="1"/>
</dbReference>
<sequence>MKVKTVRFGELEYKEKDVLTFSKGIIGFSSEHQFILLSKVIEAPFMWLQSLKTPDLAFVVLDPWIVLPDYQFELTEEVKKRLKITRKEQVMTLGITVVSDNPRKITINLRAPLIINVENRLGEQIILPDDKYSIRHPILTG</sequence>
<dbReference type="InterPro" id="IPR024046">
    <property type="entry name" value="Flagellar_assmbl_FliW_dom_sf"/>
</dbReference>
<keyword evidence="4 5" id="KW-0143">Chaperone</keyword>
<comment type="function">
    <text evidence="5">Acts as an anti-CsrA protein, binds CsrA and prevents it from repressing translation of its target genes, one of which is flagellin. Binds to flagellin and participates in the assembly of the flagellum.</text>
</comment>
<evidence type="ECO:0000313" key="6">
    <source>
        <dbReference type="EMBL" id="AZR73899.1"/>
    </source>
</evidence>
<evidence type="ECO:0000256" key="1">
    <source>
        <dbReference type="ARBA" id="ARBA00022490"/>
    </source>
</evidence>
<comment type="subcellular location">
    <subcellularLocation>
        <location evidence="5">Cytoplasm</location>
    </subcellularLocation>
</comment>
<dbReference type="PANTHER" id="PTHR39190">
    <property type="entry name" value="FLAGELLAR ASSEMBLY FACTOR FLIW"/>
    <property type="match status" value="1"/>
</dbReference>
<dbReference type="Proteomes" id="UP000267250">
    <property type="component" value="Chromosome"/>
</dbReference>
<dbReference type="KEGG" id="aft:BBF96_11165"/>
<accession>A0A3Q9HRH5</accession>
<keyword evidence="7" id="KW-1185">Reference proteome</keyword>
<evidence type="ECO:0000313" key="7">
    <source>
        <dbReference type="Proteomes" id="UP000267250"/>
    </source>
</evidence>
<dbReference type="Gene3D" id="2.30.290.10">
    <property type="entry name" value="BH3618-like"/>
    <property type="match status" value="1"/>
</dbReference>
<protein>
    <recommendedName>
        <fullName evidence="5">Flagellar assembly factor FliW</fullName>
    </recommendedName>
</protein>
<dbReference type="GO" id="GO:0044780">
    <property type="term" value="P:bacterial-type flagellum assembly"/>
    <property type="evidence" value="ECO:0007669"/>
    <property type="project" value="UniProtKB-UniRule"/>
</dbReference>
<gene>
    <name evidence="5" type="primary">fliW</name>
    <name evidence="6" type="ORF">BBF96_11165</name>
</gene>
<evidence type="ECO:0000256" key="2">
    <source>
        <dbReference type="ARBA" id="ARBA00022795"/>
    </source>
</evidence>
<name>A0A3Q9HRH5_9FIRM</name>
<evidence type="ECO:0000256" key="5">
    <source>
        <dbReference type="HAMAP-Rule" id="MF_01185"/>
    </source>
</evidence>
<dbReference type="RefSeq" id="WP_127017250.1">
    <property type="nucleotide sequence ID" value="NZ_CP016379.1"/>
</dbReference>
<evidence type="ECO:0000256" key="3">
    <source>
        <dbReference type="ARBA" id="ARBA00022845"/>
    </source>
</evidence>
<evidence type="ECO:0000256" key="4">
    <source>
        <dbReference type="ARBA" id="ARBA00023186"/>
    </source>
</evidence>
<dbReference type="InterPro" id="IPR003775">
    <property type="entry name" value="Flagellar_assembly_factor_FliW"/>
</dbReference>
<keyword evidence="2 5" id="KW-1005">Bacterial flagellum biogenesis</keyword>
<dbReference type="NCBIfam" id="NF009793">
    <property type="entry name" value="PRK13285.1-1"/>
    <property type="match status" value="1"/>
</dbReference>
<keyword evidence="1 5" id="KW-0963">Cytoplasm</keyword>
<comment type="similarity">
    <text evidence="5">Belongs to the FliW family.</text>
</comment>
<dbReference type="PANTHER" id="PTHR39190:SF1">
    <property type="entry name" value="FLAGELLAR ASSEMBLY FACTOR FLIW"/>
    <property type="match status" value="1"/>
</dbReference>
<keyword evidence="3 5" id="KW-0810">Translation regulation</keyword>
<proteinExistence type="inferred from homology"/>